<dbReference type="AlphaFoldDB" id="A0AA43QQ58"/>
<comment type="caution">
    <text evidence="2">The sequence shown here is derived from an EMBL/GenBank/DDBJ whole genome shotgun (WGS) entry which is preliminary data.</text>
</comment>
<evidence type="ECO:0000313" key="2">
    <source>
        <dbReference type="EMBL" id="MDI1488798.1"/>
    </source>
</evidence>
<organism evidence="2 3">
    <name type="scientific">Ramalina farinacea</name>
    <dbReference type="NCBI Taxonomy" id="258253"/>
    <lineage>
        <taxon>Eukaryota</taxon>
        <taxon>Fungi</taxon>
        <taxon>Dikarya</taxon>
        <taxon>Ascomycota</taxon>
        <taxon>Pezizomycotina</taxon>
        <taxon>Lecanoromycetes</taxon>
        <taxon>OSLEUM clade</taxon>
        <taxon>Lecanoromycetidae</taxon>
        <taxon>Lecanorales</taxon>
        <taxon>Lecanorineae</taxon>
        <taxon>Ramalinaceae</taxon>
        <taxon>Ramalina</taxon>
    </lineage>
</organism>
<feature type="region of interest" description="Disordered" evidence="1">
    <location>
        <begin position="190"/>
        <end position="222"/>
    </location>
</feature>
<evidence type="ECO:0000313" key="3">
    <source>
        <dbReference type="Proteomes" id="UP001161017"/>
    </source>
</evidence>
<evidence type="ECO:0000256" key="1">
    <source>
        <dbReference type="SAM" id="MobiDB-lite"/>
    </source>
</evidence>
<protein>
    <submittedName>
        <fullName evidence="2">Uncharacterized protein</fullName>
    </submittedName>
</protein>
<gene>
    <name evidence="2" type="ORF">OHK93_008074</name>
</gene>
<sequence>MDSILDTISNVPAATLRQELSWRLTTIDKLDRLGSHGPSATTYVSTEPNQDDIMDEILNLLHHFQSPTDQRLRAKLTGITSLAVKLWSALRKDNCRVDFDYEPTTSGRQEWDFVDDVATNDSMAANSPSEIAVAQLPSKSFMLFPRITGFFDPDSASPRILHAGSALAHDSPAFRVGLQEIKHMEHATKEFKRSLRRGSSAQSSPIMGKRQGDWPALHPGYN</sequence>
<dbReference type="EMBL" id="JAPUFD010000008">
    <property type="protein sequence ID" value="MDI1488798.1"/>
    <property type="molecule type" value="Genomic_DNA"/>
</dbReference>
<dbReference type="Proteomes" id="UP001161017">
    <property type="component" value="Unassembled WGS sequence"/>
</dbReference>
<reference evidence="2" key="1">
    <citation type="journal article" date="2023" name="Genome Biol. Evol.">
        <title>First Whole Genome Sequence and Flow Cytometry Genome Size Data for the Lichen-Forming Fungus Ramalina farinacea (Ascomycota).</title>
        <authorList>
            <person name="Llewellyn T."/>
            <person name="Mian S."/>
            <person name="Hill R."/>
            <person name="Leitch I.J."/>
            <person name="Gaya E."/>
        </authorList>
    </citation>
    <scope>NUCLEOTIDE SEQUENCE</scope>
    <source>
        <strain evidence="2">LIQ254RAFAR</strain>
    </source>
</reference>
<proteinExistence type="predicted"/>
<name>A0AA43QQ58_9LECA</name>
<keyword evidence="3" id="KW-1185">Reference proteome</keyword>
<accession>A0AA43QQ58</accession>